<accession>A0AAN0UEA4</accession>
<protein>
    <submittedName>
        <fullName evidence="1">Uncharacterized protein</fullName>
    </submittedName>
</protein>
<dbReference type="AlphaFoldDB" id="A0AAN0UEA4"/>
<gene>
    <name evidence="1" type="ordered locus">AOLE_15005</name>
</gene>
<sequence length="78" mass="9324">MGRKKKYSKKRFYRRLNAKQQTIQEFNKFESFMIDLGKGIDKTVHSIKEMVRGTFLAIGEMSTQQLQDLEHKLKTERK</sequence>
<dbReference type="RefSeq" id="WP_013198718.1">
    <property type="nucleotide sequence ID" value="NC_014259.1"/>
</dbReference>
<evidence type="ECO:0000313" key="1">
    <source>
        <dbReference type="EMBL" id="ADI91888.1"/>
    </source>
</evidence>
<dbReference type="Proteomes" id="UP000000392">
    <property type="component" value="Chromosome"/>
</dbReference>
<proteinExistence type="predicted"/>
<name>A0AAN0UEA4_ACISD</name>
<dbReference type="KEGG" id="acd:AOLE_15005"/>
<organism evidence="1 2">
    <name type="scientific">Acinetobacter oleivorans (strain JCM 16667 / KCTC 23045 / DR1)</name>
    <dbReference type="NCBI Taxonomy" id="436717"/>
    <lineage>
        <taxon>Bacteria</taxon>
        <taxon>Pseudomonadati</taxon>
        <taxon>Pseudomonadota</taxon>
        <taxon>Gammaproteobacteria</taxon>
        <taxon>Moraxellales</taxon>
        <taxon>Moraxellaceae</taxon>
        <taxon>Acinetobacter</taxon>
    </lineage>
</organism>
<dbReference type="GeneID" id="9383426"/>
<evidence type="ECO:0000313" key="2">
    <source>
        <dbReference type="Proteomes" id="UP000000392"/>
    </source>
</evidence>
<dbReference type="EMBL" id="CP002080">
    <property type="protein sequence ID" value="ADI91888.1"/>
    <property type="molecule type" value="Genomic_DNA"/>
</dbReference>
<reference evidence="1 2" key="1">
    <citation type="journal article" date="2010" name="J. Bacteriol.">
        <title>Complete genome sequence of the diesel-degrading Acinetobacter sp. strain DR1.</title>
        <authorList>
            <person name="Jung J."/>
            <person name="Baek J.H."/>
            <person name="Park W."/>
        </authorList>
    </citation>
    <scope>NUCLEOTIDE SEQUENCE [LARGE SCALE GENOMIC DNA]</scope>
    <source>
        <strain evidence="2">JCM 16667 / KCTC 23045 / DR1</strain>
    </source>
</reference>